<gene>
    <name evidence="1" type="ORF">PB1_12994</name>
</gene>
<dbReference type="AlphaFoldDB" id="I3DW54"/>
<dbReference type="EMBL" id="AFEU01000003">
    <property type="protein sequence ID" value="EIJ78475.1"/>
    <property type="molecule type" value="Genomic_DNA"/>
</dbReference>
<reference evidence="1 2" key="1">
    <citation type="journal article" date="2012" name="Appl. Environ. Microbiol.">
        <title>Genome Sequence of Thermotolerant Bacillus methanolicus: Features and Regulation Related to Methylotrophy and Production of L-Lysine and L-Glutamate from Methanol.</title>
        <authorList>
            <person name="Heggeset T.M."/>
            <person name="Krog A."/>
            <person name="Balzer S."/>
            <person name="Wentzel A."/>
            <person name="Ellingsen T.E."/>
            <person name="Brautaset T."/>
        </authorList>
    </citation>
    <scope>NUCLEOTIDE SEQUENCE [LARGE SCALE GENOMIC DNA]</scope>
    <source>
        <strain evidence="1 2">PB1</strain>
    </source>
</reference>
<dbReference type="Proteomes" id="UP000010523">
    <property type="component" value="Unassembled WGS sequence"/>
</dbReference>
<protein>
    <submittedName>
        <fullName evidence="1">Uncharacterized protein</fullName>
    </submittedName>
</protein>
<proteinExistence type="predicted"/>
<evidence type="ECO:0000313" key="2">
    <source>
        <dbReference type="Proteomes" id="UP000010523"/>
    </source>
</evidence>
<organism evidence="1 2">
    <name type="scientific">Bacillus methanolicus PB1</name>
    <dbReference type="NCBI Taxonomy" id="997296"/>
    <lineage>
        <taxon>Bacteria</taxon>
        <taxon>Bacillati</taxon>
        <taxon>Bacillota</taxon>
        <taxon>Bacilli</taxon>
        <taxon>Bacillales</taxon>
        <taxon>Bacillaceae</taxon>
        <taxon>Bacillus</taxon>
    </lineage>
</organism>
<keyword evidence="2" id="KW-1185">Reference proteome</keyword>
<name>I3DW54_BACMT</name>
<accession>I3DW54</accession>
<sequence length="37" mass="4123">MLKNVINHLKAVAHLGAATKRLQTTIPDVLLYSCIFE</sequence>
<comment type="caution">
    <text evidence="1">The sequence shown here is derived from an EMBL/GenBank/DDBJ whole genome shotgun (WGS) entry which is preliminary data.</text>
</comment>
<evidence type="ECO:0000313" key="1">
    <source>
        <dbReference type="EMBL" id="EIJ78475.1"/>
    </source>
</evidence>